<proteinExistence type="predicted"/>
<feature type="transmembrane region" description="Helical" evidence="1">
    <location>
        <begin position="222"/>
        <end position="242"/>
    </location>
</feature>
<evidence type="ECO:0000256" key="1">
    <source>
        <dbReference type="SAM" id="Phobius"/>
    </source>
</evidence>
<evidence type="ECO:0000259" key="2">
    <source>
        <dbReference type="Pfam" id="PF02517"/>
    </source>
</evidence>
<name>A0ABQ1HJE6_9GAMM</name>
<organism evidence="3 4">
    <name type="scientific">Arenimonas soli</name>
    <dbReference type="NCBI Taxonomy" id="2269504"/>
    <lineage>
        <taxon>Bacteria</taxon>
        <taxon>Pseudomonadati</taxon>
        <taxon>Pseudomonadota</taxon>
        <taxon>Gammaproteobacteria</taxon>
        <taxon>Lysobacterales</taxon>
        <taxon>Lysobacteraceae</taxon>
        <taxon>Arenimonas</taxon>
    </lineage>
</organism>
<dbReference type="Proteomes" id="UP000623419">
    <property type="component" value="Unassembled WGS sequence"/>
</dbReference>
<keyword evidence="1" id="KW-0812">Transmembrane</keyword>
<keyword evidence="1" id="KW-0472">Membrane</keyword>
<dbReference type="PANTHER" id="PTHR36435">
    <property type="entry name" value="SLR1288 PROTEIN"/>
    <property type="match status" value="1"/>
</dbReference>
<protein>
    <recommendedName>
        <fullName evidence="2">CAAX prenyl protease 2/Lysostaphin resistance protein A-like domain-containing protein</fullName>
    </recommendedName>
</protein>
<feature type="transmembrane region" description="Helical" evidence="1">
    <location>
        <begin position="167"/>
        <end position="185"/>
    </location>
</feature>
<feature type="transmembrane region" description="Helical" evidence="1">
    <location>
        <begin position="248"/>
        <end position="270"/>
    </location>
</feature>
<keyword evidence="4" id="KW-1185">Reference proteome</keyword>
<evidence type="ECO:0000313" key="3">
    <source>
        <dbReference type="EMBL" id="GGA79276.1"/>
    </source>
</evidence>
<dbReference type="PANTHER" id="PTHR36435:SF1">
    <property type="entry name" value="CAAX AMINO TERMINAL PROTEASE FAMILY PROTEIN"/>
    <property type="match status" value="1"/>
</dbReference>
<gene>
    <name evidence="3" type="ORF">GCM10011521_16900</name>
</gene>
<keyword evidence="1" id="KW-1133">Transmembrane helix</keyword>
<feature type="transmembrane region" description="Helical" evidence="1">
    <location>
        <begin position="35"/>
        <end position="58"/>
    </location>
</feature>
<feature type="transmembrane region" description="Helical" evidence="1">
    <location>
        <begin position="105"/>
        <end position="125"/>
    </location>
</feature>
<feature type="domain" description="CAAX prenyl protease 2/Lysostaphin resistance protein A-like" evidence="2">
    <location>
        <begin position="136"/>
        <end position="234"/>
    </location>
</feature>
<dbReference type="EMBL" id="BMKC01000002">
    <property type="protein sequence ID" value="GGA79276.1"/>
    <property type="molecule type" value="Genomic_DNA"/>
</dbReference>
<feature type="transmembrane region" description="Helical" evidence="1">
    <location>
        <begin position="137"/>
        <end position="155"/>
    </location>
</feature>
<dbReference type="Pfam" id="PF02517">
    <property type="entry name" value="Rce1-like"/>
    <property type="match status" value="1"/>
</dbReference>
<comment type="caution">
    <text evidence="3">The sequence shown here is derived from an EMBL/GenBank/DDBJ whole genome shotgun (WGS) entry which is preliminary data.</text>
</comment>
<sequence length="290" mass="30578">MPTHTIPSVSSPDAATGKTLAFPGSAAPATRRSPVATSVVVILAFLAVNAIGLVPFRAVAGDLTGWSRMAALATVGYGLYLVVPLLVAVWLVGRHQAIASLGLAGSPWQGLGVAAACSAIVLAWIAATSSPIPPDQLALALVRTALLPGLAEEILFRGFLFGVLWRYARWGFLPAALLSSVVFGLEHVYQGNDASEAFAIAVLTGIGGVWWSWLLVEWRWNLWVPISFHVLLNAYWTAFAVADDAFGSAMAVAVRLACIALSVLATLVYVRRHGGRQVTGSAWIRGRAPA</sequence>
<reference evidence="4" key="1">
    <citation type="journal article" date="2019" name="Int. J. Syst. Evol. Microbiol.">
        <title>The Global Catalogue of Microorganisms (GCM) 10K type strain sequencing project: providing services to taxonomists for standard genome sequencing and annotation.</title>
        <authorList>
            <consortium name="The Broad Institute Genomics Platform"/>
            <consortium name="The Broad Institute Genome Sequencing Center for Infectious Disease"/>
            <person name="Wu L."/>
            <person name="Ma J."/>
        </authorList>
    </citation>
    <scope>NUCLEOTIDE SEQUENCE [LARGE SCALE GENOMIC DNA]</scope>
    <source>
        <strain evidence="4">CGMCC 1.15905</strain>
    </source>
</reference>
<dbReference type="RefSeq" id="WP_188663190.1">
    <property type="nucleotide sequence ID" value="NZ_BMKC01000002.1"/>
</dbReference>
<evidence type="ECO:0000313" key="4">
    <source>
        <dbReference type="Proteomes" id="UP000623419"/>
    </source>
</evidence>
<accession>A0ABQ1HJE6</accession>
<feature type="transmembrane region" description="Helical" evidence="1">
    <location>
        <begin position="197"/>
        <end position="215"/>
    </location>
</feature>
<feature type="transmembrane region" description="Helical" evidence="1">
    <location>
        <begin position="70"/>
        <end position="93"/>
    </location>
</feature>
<dbReference type="InterPro" id="IPR052710">
    <property type="entry name" value="CAAX_protease"/>
</dbReference>
<dbReference type="InterPro" id="IPR003675">
    <property type="entry name" value="Rce1/LyrA-like_dom"/>
</dbReference>